<feature type="transmembrane region" description="Helical" evidence="8">
    <location>
        <begin position="140"/>
        <end position="160"/>
    </location>
</feature>
<dbReference type="PANTHER" id="PTHR42682:SF4">
    <property type="entry name" value="NADH-UBIQUINONE_PLASTOQUINONE"/>
    <property type="match status" value="1"/>
</dbReference>
<feature type="transmembrane region" description="Helical" evidence="8">
    <location>
        <begin position="479"/>
        <end position="498"/>
    </location>
</feature>
<proteinExistence type="predicted"/>
<feature type="transmembrane region" description="Helical" evidence="8">
    <location>
        <begin position="949"/>
        <end position="967"/>
    </location>
</feature>
<dbReference type="STRING" id="1121442.SAMN02745702_00898"/>
<name>A0A1T4VSN0_9BACT</name>
<dbReference type="GO" id="GO:0005886">
    <property type="term" value="C:plasma membrane"/>
    <property type="evidence" value="ECO:0007669"/>
    <property type="project" value="UniProtKB-SubCell"/>
</dbReference>
<feature type="transmembrane region" description="Helical" evidence="8">
    <location>
        <begin position="837"/>
        <end position="859"/>
    </location>
</feature>
<feature type="transmembrane region" description="Helical" evidence="8">
    <location>
        <begin position="613"/>
        <end position="633"/>
    </location>
</feature>
<feature type="transmembrane region" description="Helical" evidence="8">
    <location>
        <begin position="702"/>
        <end position="721"/>
    </location>
</feature>
<feature type="transmembrane region" description="Helical" evidence="8">
    <location>
        <begin position="806"/>
        <end position="825"/>
    </location>
</feature>
<evidence type="ECO:0000256" key="5">
    <source>
        <dbReference type="ARBA" id="ARBA00023002"/>
    </source>
</evidence>
<dbReference type="PRINTS" id="PR01434">
    <property type="entry name" value="NADHDHGNASE5"/>
</dbReference>
<keyword evidence="10" id="KW-0456">Lyase</keyword>
<feature type="transmembrane region" description="Helical" evidence="8">
    <location>
        <begin position="544"/>
        <end position="563"/>
    </location>
</feature>
<dbReference type="GO" id="GO:0016491">
    <property type="term" value="F:oxidoreductase activity"/>
    <property type="evidence" value="ECO:0007669"/>
    <property type="project" value="UniProtKB-KW"/>
</dbReference>
<evidence type="ECO:0000256" key="3">
    <source>
        <dbReference type="ARBA" id="ARBA00022692"/>
    </source>
</evidence>
<evidence type="ECO:0000256" key="8">
    <source>
        <dbReference type="SAM" id="Phobius"/>
    </source>
</evidence>
<dbReference type="Pfam" id="PF00361">
    <property type="entry name" value="Proton_antipo_M"/>
    <property type="match status" value="3"/>
</dbReference>
<feature type="transmembrane region" description="Helical" evidence="8">
    <location>
        <begin position="363"/>
        <end position="381"/>
    </location>
</feature>
<feature type="transmembrane region" description="Helical" evidence="8">
    <location>
        <begin position="281"/>
        <end position="300"/>
    </location>
</feature>
<feature type="transmembrane region" description="Helical" evidence="8">
    <location>
        <begin position="783"/>
        <end position="800"/>
    </location>
</feature>
<evidence type="ECO:0000256" key="2">
    <source>
        <dbReference type="ARBA" id="ARBA00022475"/>
    </source>
</evidence>
<comment type="subcellular location">
    <subcellularLocation>
        <location evidence="1">Cell membrane</location>
        <topology evidence="1">Multi-pass membrane protein</topology>
    </subcellularLocation>
    <subcellularLocation>
        <location evidence="7">Membrane</location>
        <topology evidence="7">Multi-pass membrane protein</topology>
    </subcellularLocation>
</comment>
<feature type="domain" description="NADH:quinone oxidoreductase/Mrp antiporter transmembrane" evidence="9">
    <location>
        <begin position="800"/>
        <end position="1097"/>
    </location>
</feature>
<feature type="transmembrane region" description="Helical" evidence="8">
    <location>
        <begin position="180"/>
        <end position="199"/>
    </location>
</feature>
<dbReference type="InterPro" id="IPR001750">
    <property type="entry name" value="ND/Mrp_TM"/>
</dbReference>
<feature type="transmembrane region" description="Helical" evidence="8">
    <location>
        <begin position="312"/>
        <end position="329"/>
    </location>
</feature>
<feature type="transmembrane region" description="Helical" evidence="8">
    <location>
        <begin position="879"/>
        <end position="896"/>
    </location>
</feature>
<keyword evidence="2" id="KW-1003">Cell membrane</keyword>
<feature type="transmembrane region" description="Helical" evidence="8">
    <location>
        <begin position="34"/>
        <end position="54"/>
    </location>
</feature>
<sequence>MSITHTSFAICGALFILVGELLALRSINNLKRQLIFSAVAECGYLFIGFGIGSLSGVSGALLHLSYQCVIRSLVFLTAWRLASKAGSWTLKTLRGSSVHMPMTSLLFGFGMFSFMGLSPFKGAISKFLVIYAAIENGNYFIAASATIGTIIAAIYILRIIQTICFETDNVEPRLHNNETLSVTGIIPLLLAGLTALMTLHPEPLIHFCESLAASLGATTIGNGLPHFESPWPIEVLVPYLGAFIIVTVGKYFPKLQNILAIALAAISLAVVATVAQPNAFFFLGSVLFAFVCSIVVIYSVGYLGNKPHASRYFFFLFLMYGSLIGVATAKDLGNFYLFWELMTWTSYLLVIHKQTREALRAGYKYIVMCVSGATIMHYGILLWHKFAGTFDIALLHTSAPATLGGAGALIGLLFFIGLGVKAGLFPMHSWLPDAHPVAPSSISAPMSGILTKAGILGLIKFLPLLTAGAAPFLTFSGSALLPNLLMLTGGITLLFGEIMALRQNDIKKMLAYSTLAQVGEITLILSINTWLTTAGALGHVVNHALIKSLLFLAAGSFIMRAGSQHIEKLAGLGRRMPITGACFAVGILAIMGLPPFNGFLSKFLMLHAAVSEGAYPVALLILTGSLIGTVYYSRLIKVLFFTKNTDDHVNEAPKTMLAALLALACTCVLFGLQPSLWLSPVTNAATAIWSTSNMASIPELTIHWPVPALILVFGACLMLCLKHSRKMGTIAAMTTALAACSLFFIPSQSAHGTAFVALLLFSATLSFIYASKYMDHSHTHWRFFASSLMMVCGLSGLALSKDLFNFFAFWEIMSSWPLFFAIIHEETDEARREGTKYFLFNIAGASCLFLGVLLIGRLANSYDIDTIALAMPHLTPSEWIFPVALMSIGFFMKAAMIPLRIDWQMHPAAAPTPISGYISSVLLKSAPFGMLTLAFIIGRPLLNSTVMQHLMYVGAWISALTIFYAAYKAVTQSSIKGVLIYSTVSQIGYILLGICLGSPLGVTGGLMHFVNHMFFKNLAFLCAGALMYKTHAHSLNELGGIGRRMPFTMLAFGVATLSAAGVPPFNGFTSKWLLYNELANQGEILLLLLALSGSVLTLAYFFKFLHSAFLGTLPARHKDVTEVERPMLIPMGILAAICIITGLFPGLLLHPLGTILEDLGMTAIPNSLSGTIGNALLWNATLIGYMLLTALLMGLGLLRLMNTKIRRTNMHLCGVTELDEEDTHVTAENVYAPPLQIVQRILRVISSPFSKE</sequence>
<reference evidence="10 11" key="1">
    <citation type="submission" date="2017-02" db="EMBL/GenBank/DDBJ databases">
        <authorList>
            <person name="Peterson S.W."/>
        </authorList>
    </citation>
    <scope>NUCLEOTIDE SEQUENCE [LARGE SCALE GENOMIC DNA]</scope>
    <source>
        <strain evidence="10 11">DSM 18034</strain>
    </source>
</reference>
<dbReference type="InterPro" id="IPR052175">
    <property type="entry name" value="ComplexI-like_HydComp"/>
</dbReference>
<gene>
    <name evidence="10" type="ORF">SAMN02745702_00898</name>
</gene>
<keyword evidence="3 7" id="KW-0812">Transmembrane</keyword>
<dbReference type="OrthoDB" id="9805769at2"/>
<feature type="transmembrane region" description="Helical" evidence="8">
    <location>
        <begin position="510"/>
        <end position="532"/>
    </location>
</feature>
<dbReference type="PANTHER" id="PTHR42682">
    <property type="entry name" value="HYDROGENASE-4 COMPONENT F"/>
    <property type="match status" value="1"/>
</dbReference>
<feature type="transmembrane region" description="Helical" evidence="8">
    <location>
        <begin position="335"/>
        <end position="351"/>
    </location>
</feature>
<feature type="transmembrane region" description="Helical" evidence="8">
    <location>
        <begin position="575"/>
        <end position="593"/>
    </location>
</feature>
<feature type="transmembrane region" description="Helical" evidence="8">
    <location>
        <begin position="728"/>
        <end position="746"/>
    </location>
</feature>
<dbReference type="EMBL" id="FUYA01000002">
    <property type="protein sequence ID" value="SKA67835.1"/>
    <property type="molecule type" value="Genomic_DNA"/>
</dbReference>
<accession>A0A1T4VSN0</accession>
<evidence type="ECO:0000313" key="11">
    <source>
        <dbReference type="Proteomes" id="UP000189733"/>
    </source>
</evidence>
<feature type="transmembrane region" description="Helical" evidence="8">
    <location>
        <begin position="231"/>
        <end position="251"/>
    </location>
</feature>
<evidence type="ECO:0000256" key="6">
    <source>
        <dbReference type="ARBA" id="ARBA00023136"/>
    </source>
</evidence>
<feature type="domain" description="NADH:quinone oxidoreductase/Mrp antiporter transmembrane" evidence="9">
    <location>
        <begin position="5"/>
        <end position="151"/>
    </location>
</feature>
<dbReference type="Proteomes" id="UP000189733">
    <property type="component" value="Unassembled WGS sequence"/>
</dbReference>
<feature type="transmembrane region" description="Helical" evidence="8">
    <location>
        <begin position="6"/>
        <end position="27"/>
    </location>
</feature>
<feature type="domain" description="NADH:quinone oxidoreductase/Mrp antiporter transmembrane" evidence="9">
    <location>
        <begin position="329"/>
        <end position="627"/>
    </location>
</feature>
<feature type="transmembrane region" description="Helical" evidence="8">
    <location>
        <begin position="453"/>
        <end position="473"/>
    </location>
</feature>
<protein>
    <submittedName>
        <fullName evidence="10">Formate hydrogenlyase subunit 3/Multisubunit Na+/H+ antiporter, MnhD subunit</fullName>
    </submittedName>
</protein>
<feature type="transmembrane region" description="Helical" evidence="8">
    <location>
        <begin position="1047"/>
        <end position="1065"/>
    </location>
</feature>
<evidence type="ECO:0000313" key="10">
    <source>
        <dbReference type="EMBL" id="SKA67835.1"/>
    </source>
</evidence>
<dbReference type="AlphaFoldDB" id="A0A1T4VSN0"/>
<evidence type="ECO:0000256" key="7">
    <source>
        <dbReference type="RuleBase" id="RU000320"/>
    </source>
</evidence>
<feature type="transmembrane region" description="Helical" evidence="8">
    <location>
        <begin position="917"/>
        <end position="937"/>
    </location>
</feature>
<evidence type="ECO:0000259" key="9">
    <source>
        <dbReference type="Pfam" id="PF00361"/>
    </source>
</evidence>
<feature type="transmembrane region" description="Helical" evidence="8">
    <location>
        <begin position="752"/>
        <end position="771"/>
    </location>
</feature>
<feature type="transmembrane region" description="Helical" evidence="8">
    <location>
        <begin position="1006"/>
        <end position="1026"/>
    </location>
</feature>
<keyword evidence="11" id="KW-1185">Reference proteome</keyword>
<dbReference type="GO" id="GO:0016829">
    <property type="term" value="F:lyase activity"/>
    <property type="evidence" value="ECO:0007669"/>
    <property type="project" value="UniProtKB-KW"/>
</dbReference>
<feature type="transmembrane region" description="Helical" evidence="8">
    <location>
        <begin position="654"/>
        <end position="672"/>
    </location>
</feature>
<feature type="transmembrane region" description="Helical" evidence="8">
    <location>
        <begin position="1085"/>
        <end position="1106"/>
    </location>
</feature>
<feature type="transmembrane region" description="Helical" evidence="8">
    <location>
        <begin position="258"/>
        <end position="275"/>
    </location>
</feature>
<feature type="transmembrane region" description="Helical" evidence="8">
    <location>
        <begin position="60"/>
        <end position="81"/>
    </location>
</feature>
<feature type="transmembrane region" description="Helical" evidence="8">
    <location>
        <begin position="979"/>
        <end position="1000"/>
    </location>
</feature>
<feature type="transmembrane region" description="Helical" evidence="8">
    <location>
        <begin position="102"/>
        <end position="120"/>
    </location>
</feature>
<keyword evidence="4 8" id="KW-1133">Transmembrane helix</keyword>
<feature type="transmembrane region" description="Helical" evidence="8">
    <location>
        <begin position="401"/>
        <end position="420"/>
    </location>
</feature>
<feature type="transmembrane region" description="Helical" evidence="8">
    <location>
        <begin position="1127"/>
        <end position="1149"/>
    </location>
</feature>
<evidence type="ECO:0000256" key="1">
    <source>
        <dbReference type="ARBA" id="ARBA00004651"/>
    </source>
</evidence>
<keyword evidence="6 8" id="KW-0472">Membrane</keyword>
<organism evidence="10 11">
    <name type="scientific">Desulfobaculum bizertense DSM 18034</name>
    <dbReference type="NCBI Taxonomy" id="1121442"/>
    <lineage>
        <taxon>Bacteria</taxon>
        <taxon>Pseudomonadati</taxon>
        <taxon>Thermodesulfobacteriota</taxon>
        <taxon>Desulfovibrionia</taxon>
        <taxon>Desulfovibrionales</taxon>
        <taxon>Desulfovibrionaceae</taxon>
        <taxon>Desulfobaculum</taxon>
    </lineage>
</organism>
<dbReference type="RefSeq" id="WP_078684201.1">
    <property type="nucleotide sequence ID" value="NZ_FUYA01000002.1"/>
</dbReference>
<keyword evidence="5" id="KW-0560">Oxidoreductase</keyword>
<evidence type="ECO:0000256" key="4">
    <source>
        <dbReference type="ARBA" id="ARBA00022989"/>
    </source>
</evidence>
<feature type="transmembrane region" description="Helical" evidence="8">
    <location>
        <begin position="1176"/>
        <end position="1198"/>
    </location>
</feature>